<protein>
    <submittedName>
        <fullName evidence="2">Uncharacterized protein</fullName>
    </submittedName>
</protein>
<dbReference type="InParanoid" id="A0A0H2SM99"/>
<evidence type="ECO:0000313" key="2">
    <source>
        <dbReference type="EMBL" id="KLO18221.1"/>
    </source>
</evidence>
<keyword evidence="3" id="KW-1185">Reference proteome</keyword>
<name>A0A0H2SM99_9AGAM</name>
<reference evidence="2 3" key="1">
    <citation type="submission" date="2015-04" db="EMBL/GenBank/DDBJ databases">
        <title>Complete genome sequence of Schizopora paradoxa KUC8140, a cosmopolitan wood degrader in East Asia.</title>
        <authorList>
            <consortium name="DOE Joint Genome Institute"/>
            <person name="Min B."/>
            <person name="Park H."/>
            <person name="Jang Y."/>
            <person name="Kim J.-J."/>
            <person name="Kim K.H."/>
            <person name="Pangilinan J."/>
            <person name="Lipzen A."/>
            <person name="Riley R."/>
            <person name="Grigoriev I.V."/>
            <person name="Spatafora J.W."/>
            <person name="Choi I.-G."/>
        </authorList>
    </citation>
    <scope>NUCLEOTIDE SEQUENCE [LARGE SCALE GENOMIC DNA]</scope>
    <source>
        <strain evidence="2 3">KUC8140</strain>
    </source>
</reference>
<dbReference type="AlphaFoldDB" id="A0A0H2SM99"/>
<proteinExistence type="predicted"/>
<feature type="compositionally biased region" description="Polar residues" evidence="1">
    <location>
        <begin position="30"/>
        <end position="41"/>
    </location>
</feature>
<evidence type="ECO:0000256" key="1">
    <source>
        <dbReference type="SAM" id="MobiDB-lite"/>
    </source>
</evidence>
<dbReference type="Proteomes" id="UP000053477">
    <property type="component" value="Unassembled WGS sequence"/>
</dbReference>
<accession>A0A0H2SM99</accession>
<feature type="region of interest" description="Disordered" evidence="1">
    <location>
        <begin position="1"/>
        <end position="41"/>
    </location>
</feature>
<dbReference type="EMBL" id="KQ085896">
    <property type="protein sequence ID" value="KLO18221.1"/>
    <property type="molecule type" value="Genomic_DNA"/>
</dbReference>
<evidence type="ECO:0000313" key="3">
    <source>
        <dbReference type="Proteomes" id="UP000053477"/>
    </source>
</evidence>
<organism evidence="2 3">
    <name type="scientific">Schizopora paradoxa</name>
    <dbReference type="NCBI Taxonomy" id="27342"/>
    <lineage>
        <taxon>Eukaryota</taxon>
        <taxon>Fungi</taxon>
        <taxon>Dikarya</taxon>
        <taxon>Basidiomycota</taxon>
        <taxon>Agaricomycotina</taxon>
        <taxon>Agaricomycetes</taxon>
        <taxon>Hymenochaetales</taxon>
        <taxon>Schizoporaceae</taxon>
        <taxon>Schizopora</taxon>
    </lineage>
</organism>
<gene>
    <name evidence="2" type="ORF">SCHPADRAFT_125500</name>
</gene>
<sequence length="161" mass="18447">MHSLADDGIARPGSMPASTKGEGGGDRANRQSAGDATSASSQQLGHGRCALRFSPCLGYNHLASVLRGVLVFVIKNRDSLIAIQQWQRFHGIFLRYSHSNHRRPEHLVLRLGSLQKQRWSVRIFNSFQEQRRRVRVFNTLQKQRRRIRIFDALKICARSIW</sequence>